<evidence type="ECO:0008006" key="4">
    <source>
        <dbReference type="Google" id="ProtNLM"/>
    </source>
</evidence>
<keyword evidence="3" id="KW-1185">Reference proteome</keyword>
<evidence type="ECO:0000256" key="1">
    <source>
        <dbReference type="SAM" id="MobiDB-lite"/>
    </source>
</evidence>
<dbReference type="PANTHER" id="PTHR37827:SF1">
    <property type="entry name" value="HNH DOMAIN-CONTAINING PROTEIN"/>
    <property type="match status" value="1"/>
</dbReference>
<comment type="caution">
    <text evidence="2">The sequence shown here is derived from an EMBL/GenBank/DDBJ whole genome shotgun (WGS) entry which is preliminary data.</text>
</comment>
<evidence type="ECO:0000313" key="3">
    <source>
        <dbReference type="Proteomes" id="UP000275461"/>
    </source>
</evidence>
<organism evidence="2 3">
    <name type="scientific">Alkalispirillum mobile</name>
    <dbReference type="NCBI Taxonomy" id="85925"/>
    <lineage>
        <taxon>Bacteria</taxon>
        <taxon>Pseudomonadati</taxon>
        <taxon>Pseudomonadota</taxon>
        <taxon>Gammaproteobacteria</taxon>
        <taxon>Chromatiales</taxon>
        <taxon>Ectothiorhodospiraceae</taxon>
        <taxon>Alkalispirillum</taxon>
    </lineage>
</organism>
<reference evidence="2 3" key="1">
    <citation type="submission" date="2018-10" db="EMBL/GenBank/DDBJ databases">
        <title>Genomic Encyclopedia of Type Strains, Phase IV (KMG-IV): sequencing the most valuable type-strain genomes for metagenomic binning, comparative biology and taxonomic classification.</title>
        <authorList>
            <person name="Goeker M."/>
        </authorList>
    </citation>
    <scope>NUCLEOTIDE SEQUENCE [LARGE SCALE GENOMIC DNA]</scope>
    <source>
        <strain evidence="2 3">DSM 12769</strain>
    </source>
</reference>
<evidence type="ECO:0000313" key="2">
    <source>
        <dbReference type="EMBL" id="RLK47075.1"/>
    </source>
</evidence>
<dbReference type="EMBL" id="RCDA01000004">
    <property type="protein sequence ID" value="RLK47075.1"/>
    <property type="molecule type" value="Genomic_DNA"/>
</dbReference>
<dbReference type="Proteomes" id="UP000275461">
    <property type="component" value="Unassembled WGS sequence"/>
</dbReference>
<accession>A0A498BTQ7</accession>
<gene>
    <name evidence="2" type="ORF">DFR31_2391</name>
</gene>
<dbReference type="AlphaFoldDB" id="A0A498BTQ7"/>
<dbReference type="PANTHER" id="PTHR37827">
    <property type="entry name" value="TUDOR DOMAIN-CONTAINING PROTEIN"/>
    <property type="match status" value="1"/>
</dbReference>
<protein>
    <recommendedName>
        <fullName evidence="4">HNH endonuclease</fullName>
    </recommendedName>
</protein>
<sequence length="93" mass="11276">MAALTRHHLIPRTRHRNRRNKKRFDRAEVKTRILWVCRPCHSHIHRTFTEKELERHYNTGEALRGHPEIQRFARWIADKPEGFKPKSPPPGRR</sequence>
<dbReference type="RefSeq" id="WP_170153692.1">
    <property type="nucleotide sequence ID" value="NZ_RCDA01000004.1"/>
</dbReference>
<name>A0A498BTQ7_9GAMM</name>
<feature type="region of interest" description="Disordered" evidence="1">
    <location>
        <begin position="1"/>
        <end position="24"/>
    </location>
</feature>
<proteinExistence type="predicted"/>